<accession>A6F3B5</accession>
<proteinExistence type="predicted"/>
<dbReference type="SUPFAM" id="SSF141371">
    <property type="entry name" value="PilZ domain-like"/>
    <property type="match status" value="1"/>
</dbReference>
<dbReference type="AlphaFoldDB" id="A6F3B5"/>
<dbReference type="STRING" id="443152.MDG893_06645"/>
<dbReference type="Pfam" id="PF07238">
    <property type="entry name" value="PilZ"/>
    <property type="match status" value="1"/>
</dbReference>
<feature type="region of interest" description="Disordered" evidence="1">
    <location>
        <begin position="38"/>
        <end position="57"/>
    </location>
</feature>
<keyword evidence="4" id="KW-1185">Reference proteome</keyword>
<gene>
    <name evidence="3" type="ORF">MDG893_06645</name>
</gene>
<reference evidence="3 4" key="1">
    <citation type="submission" date="2007-06" db="EMBL/GenBank/DDBJ databases">
        <authorList>
            <person name="Green D."/>
            <person name="Ferriera S."/>
            <person name="Johnson J."/>
            <person name="Kravitz S."/>
            <person name="Beeson K."/>
            <person name="Sutton G."/>
            <person name="Rogers Y.-H."/>
            <person name="Friedman R."/>
            <person name="Frazier M."/>
            <person name="Venter J.C."/>
        </authorList>
    </citation>
    <scope>NUCLEOTIDE SEQUENCE [LARGE SCALE GENOMIC DNA]</scope>
    <source>
        <strain evidence="3 4">DG893</strain>
    </source>
</reference>
<dbReference type="eggNOG" id="ENOG5033JG3">
    <property type="taxonomic scope" value="Bacteria"/>
</dbReference>
<evidence type="ECO:0000256" key="1">
    <source>
        <dbReference type="SAM" id="MobiDB-lite"/>
    </source>
</evidence>
<dbReference type="EMBL" id="ABCP01000030">
    <property type="protein sequence ID" value="EDM46762.1"/>
    <property type="molecule type" value="Genomic_DNA"/>
</dbReference>
<name>A6F3B5_9GAMM</name>
<dbReference type="InterPro" id="IPR009875">
    <property type="entry name" value="PilZ_domain"/>
</dbReference>
<organism evidence="3 4">
    <name type="scientific">Marinobacter algicola DG893</name>
    <dbReference type="NCBI Taxonomy" id="443152"/>
    <lineage>
        <taxon>Bacteria</taxon>
        <taxon>Pseudomonadati</taxon>
        <taxon>Pseudomonadota</taxon>
        <taxon>Gammaproteobacteria</taxon>
        <taxon>Pseudomonadales</taxon>
        <taxon>Marinobacteraceae</taxon>
        <taxon>Marinobacter</taxon>
    </lineage>
</organism>
<sequence>MIMSDIDYSFGDYEDAPESGDNRSEYRLAASASVTLELESPIPDAEGEPSGRSLISRTSDVSARGIRLTTAEPITRGALLPVWVSLEDDNEPFGLMVEVVWCRANTENSWLVGLQILESDDTSYLEWVEAVAKAMSEG</sequence>
<dbReference type="GO" id="GO:0035438">
    <property type="term" value="F:cyclic-di-GMP binding"/>
    <property type="evidence" value="ECO:0007669"/>
    <property type="project" value="InterPro"/>
</dbReference>
<dbReference type="Proteomes" id="UP000005856">
    <property type="component" value="Unassembled WGS sequence"/>
</dbReference>
<evidence type="ECO:0000313" key="3">
    <source>
        <dbReference type="EMBL" id="EDM46762.1"/>
    </source>
</evidence>
<feature type="domain" description="PilZ" evidence="2">
    <location>
        <begin position="22"/>
        <end position="123"/>
    </location>
</feature>
<evidence type="ECO:0000313" key="4">
    <source>
        <dbReference type="Proteomes" id="UP000005856"/>
    </source>
</evidence>
<comment type="caution">
    <text evidence="3">The sequence shown here is derived from an EMBL/GenBank/DDBJ whole genome shotgun (WGS) entry which is preliminary data.</text>
</comment>
<evidence type="ECO:0000259" key="2">
    <source>
        <dbReference type="Pfam" id="PF07238"/>
    </source>
</evidence>
<dbReference type="Gene3D" id="2.40.10.220">
    <property type="entry name" value="predicted glycosyltransferase like domains"/>
    <property type="match status" value="1"/>
</dbReference>
<protein>
    <recommendedName>
        <fullName evidence="2">PilZ domain-containing protein</fullName>
    </recommendedName>
</protein>